<name>A0A0A8YXZ2_ARUDO</name>
<accession>A0A0A8YXZ2</accession>
<organism evidence="1">
    <name type="scientific">Arundo donax</name>
    <name type="common">Giant reed</name>
    <name type="synonym">Donax arundinaceus</name>
    <dbReference type="NCBI Taxonomy" id="35708"/>
    <lineage>
        <taxon>Eukaryota</taxon>
        <taxon>Viridiplantae</taxon>
        <taxon>Streptophyta</taxon>
        <taxon>Embryophyta</taxon>
        <taxon>Tracheophyta</taxon>
        <taxon>Spermatophyta</taxon>
        <taxon>Magnoliopsida</taxon>
        <taxon>Liliopsida</taxon>
        <taxon>Poales</taxon>
        <taxon>Poaceae</taxon>
        <taxon>PACMAD clade</taxon>
        <taxon>Arundinoideae</taxon>
        <taxon>Arundineae</taxon>
        <taxon>Arundo</taxon>
    </lineage>
</organism>
<protein>
    <submittedName>
        <fullName evidence="1">Uncharacterized protein</fullName>
    </submittedName>
</protein>
<reference evidence="1" key="1">
    <citation type="submission" date="2014-09" db="EMBL/GenBank/DDBJ databases">
        <authorList>
            <person name="Magalhaes I.L.F."/>
            <person name="Oliveira U."/>
            <person name="Santos F.R."/>
            <person name="Vidigal T.H.D.A."/>
            <person name="Brescovit A.D."/>
            <person name="Santos A.J."/>
        </authorList>
    </citation>
    <scope>NUCLEOTIDE SEQUENCE</scope>
    <source>
        <tissue evidence="1">Shoot tissue taken approximately 20 cm above the soil surface</tissue>
    </source>
</reference>
<dbReference type="AlphaFoldDB" id="A0A0A8YXZ2"/>
<evidence type="ECO:0000313" key="1">
    <source>
        <dbReference type="EMBL" id="JAD29355.1"/>
    </source>
</evidence>
<sequence length="56" mass="6242">MLVASRHAMAYLKHPSVLPELTHLQSHTLEHTSSVCIWLQKKCIPVPSSTPSFCSL</sequence>
<proteinExistence type="predicted"/>
<dbReference type="EMBL" id="GBRH01268540">
    <property type="protein sequence ID" value="JAD29355.1"/>
    <property type="molecule type" value="Transcribed_RNA"/>
</dbReference>
<reference evidence="1" key="2">
    <citation type="journal article" date="2015" name="Data Brief">
        <title>Shoot transcriptome of the giant reed, Arundo donax.</title>
        <authorList>
            <person name="Barrero R.A."/>
            <person name="Guerrero F.D."/>
            <person name="Moolhuijzen P."/>
            <person name="Goolsby J.A."/>
            <person name="Tidwell J."/>
            <person name="Bellgard S.E."/>
            <person name="Bellgard M.I."/>
        </authorList>
    </citation>
    <scope>NUCLEOTIDE SEQUENCE</scope>
    <source>
        <tissue evidence="1">Shoot tissue taken approximately 20 cm above the soil surface</tissue>
    </source>
</reference>